<accession>A0A073KDF8</accession>
<dbReference type="Pfam" id="PF04235">
    <property type="entry name" value="DUF418"/>
    <property type="match status" value="1"/>
</dbReference>
<keyword evidence="1" id="KW-0812">Transmembrane</keyword>
<dbReference type="InterPro" id="IPR007349">
    <property type="entry name" value="DUF418"/>
</dbReference>
<evidence type="ECO:0008006" key="6">
    <source>
        <dbReference type="Google" id="ProtNLM"/>
    </source>
</evidence>
<dbReference type="Pfam" id="PF07786">
    <property type="entry name" value="HGSNAT_cat"/>
    <property type="match status" value="1"/>
</dbReference>
<gene>
    <name evidence="4" type="ORF">BAGA_29785</name>
</gene>
<proteinExistence type="predicted"/>
<dbReference type="eggNOG" id="COG2311">
    <property type="taxonomic scope" value="Bacteria"/>
</dbReference>
<feature type="transmembrane region" description="Helical" evidence="1">
    <location>
        <begin position="319"/>
        <end position="340"/>
    </location>
</feature>
<evidence type="ECO:0000256" key="1">
    <source>
        <dbReference type="SAM" id="Phobius"/>
    </source>
</evidence>
<feature type="transmembrane region" description="Helical" evidence="1">
    <location>
        <begin position="210"/>
        <end position="229"/>
    </location>
</feature>
<reference evidence="4 5" key="1">
    <citation type="submission" date="2014-06" db="EMBL/GenBank/DDBJ databases">
        <title>Draft genome sequence of Bacillus gaemokensis JCM 15801 (MCCC 1A00707).</title>
        <authorList>
            <person name="Lai Q."/>
            <person name="Liu Y."/>
            <person name="Shao Z."/>
        </authorList>
    </citation>
    <scope>NUCLEOTIDE SEQUENCE [LARGE SCALE GENOMIC DNA]</scope>
    <source>
        <strain evidence="4 5">JCM 15801</strain>
    </source>
</reference>
<feature type="domain" description="Heparan-alpha-glucosaminide N-acetyltransferase catalytic" evidence="3">
    <location>
        <begin position="6"/>
        <end position="206"/>
    </location>
</feature>
<dbReference type="PANTHER" id="PTHR30590">
    <property type="entry name" value="INNER MEMBRANE PROTEIN"/>
    <property type="match status" value="1"/>
</dbReference>
<evidence type="ECO:0000259" key="3">
    <source>
        <dbReference type="Pfam" id="PF07786"/>
    </source>
</evidence>
<dbReference type="PANTHER" id="PTHR30590:SF3">
    <property type="entry name" value="HYPOTHETICAL MEMBRANE SPANNING PROTEIN"/>
    <property type="match status" value="1"/>
</dbReference>
<evidence type="ECO:0000313" key="5">
    <source>
        <dbReference type="Proteomes" id="UP000027778"/>
    </source>
</evidence>
<name>A0A073KDF8_9BACI</name>
<dbReference type="STRING" id="574375.AZF08_27880"/>
<feature type="transmembrane region" description="Helical" evidence="1">
    <location>
        <begin position="12"/>
        <end position="28"/>
    </location>
</feature>
<feature type="transmembrane region" description="Helical" evidence="1">
    <location>
        <begin position="131"/>
        <end position="149"/>
    </location>
</feature>
<dbReference type="Proteomes" id="UP000027778">
    <property type="component" value="Unassembled WGS sequence"/>
</dbReference>
<protein>
    <recommendedName>
        <fullName evidence="6">DUF418 domain-containing protein</fullName>
    </recommendedName>
</protein>
<dbReference type="EMBL" id="JOTM01000098">
    <property type="protein sequence ID" value="KEK20348.1"/>
    <property type="molecule type" value="Genomic_DNA"/>
</dbReference>
<organism evidence="4 5">
    <name type="scientific">Bacillus gaemokensis</name>
    <dbReference type="NCBI Taxonomy" id="574375"/>
    <lineage>
        <taxon>Bacteria</taxon>
        <taxon>Bacillati</taxon>
        <taxon>Bacillota</taxon>
        <taxon>Bacilli</taxon>
        <taxon>Bacillales</taxon>
        <taxon>Bacillaceae</taxon>
        <taxon>Bacillus</taxon>
        <taxon>Bacillus cereus group</taxon>
    </lineage>
</organism>
<dbReference type="InterPro" id="IPR052529">
    <property type="entry name" value="Bact_Transport_Assoc"/>
</dbReference>
<dbReference type="OrthoDB" id="9807744at2"/>
<feature type="transmembrane region" description="Helical" evidence="1">
    <location>
        <begin position="109"/>
        <end position="126"/>
    </location>
</feature>
<sequence length="358" mass="40850">MNKKLRITGFDFARALAILGMVIVNYKLTMGTEYKGSTWMIYLTSIFDGKASAVFVILAGIGISLMTEKARITKSTNLIKKSRQIIWKRSIFLLILGMFLYLIGWKADILHYYAFYMFISSFYIITSTNTLLYSCISILTISQILQIIFNHVDKSNLFIDGHSLLSKLADILNNLLFNGYHPIFPWICFLLLGMWLGRLNFKSPEVRKKLLLFSLISMIILETFSFLLIKITSPLLGIETADALFSTTPVPPNIFYILSSSSIAIIVIVLCIYFTEKFAGKIITKILILTGQMSLTYYIGHVFALIIFSYLGLVNDPNLLTTLILSLTFYISAMCLSYFWKLHFTRGPIELIMRKYSN</sequence>
<dbReference type="AlphaFoldDB" id="A0A073KDF8"/>
<feature type="transmembrane region" description="Helical" evidence="1">
    <location>
        <begin position="254"/>
        <end position="274"/>
    </location>
</feature>
<dbReference type="RefSeq" id="WP_033679188.1">
    <property type="nucleotide sequence ID" value="NZ_JOTM01000098.1"/>
</dbReference>
<feature type="transmembrane region" description="Helical" evidence="1">
    <location>
        <begin position="86"/>
        <end position="103"/>
    </location>
</feature>
<evidence type="ECO:0000259" key="2">
    <source>
        <dbReference type="Pfam" id="PF04235"/>
    </source>
</evidence>
<feature type="transmembrane region" description="Helical" evidence="1">
    <location>
        <begin position="183"/>
        <end position="201"/>
    </location>
</feature>
<keyword evidence="1" id="KW-0472">Membrane</keyword>
<comment type="caution">
    <text evidence="4">The sequence shown here is derived from an EMBL/GenBank/DDBJ whole genome shotgun (WGS) entry which is preliminary data.</text>
</comment>
<feature type="transmembrane region" description="Helical" evidence="1">
    <location>
        <begin position="40"/>
        <end position="65"/>
    </location>
</feature>
<evidence type="ECO:0000313" key="4">
    <source>
        <dbReference type="EMBL" id="KEK20348.1"/>
    </source>
</evidence>
<dbReference type="InterPro" id="IPR012429">
    <property type="entry name" value="HGSNAT_cat"/>
</dbReference>
<feature type="transmembrane region" description="Helical" evidence="1">
    <location>
        <begin position="295"/>
        <end position="313"/>
    </location>
</feature>
<keyword evidence="1" id="KW-1133">Transmembrane helix</keyword>
<keyword evidence="5" id="KW-1185">Reference proteome</keyword>
<feature type="domain" description="DUF418" evidence="2">
    <location>
        <begin position="252"/>
        <end position="356"/>
    </location>
</feature>